<dbReference type="InterPro" id="IPR000873">
    <property type="entry name" value="AMP-dep_synth/lig_dom"/>
</dbReference>
<dbReference type="Pfam" id="PF13193">
    <property type="entry name" value="AMP-binding_C"/>
    <property type="match status" value="1"/>
</dbReference>
<name>A0ABM1M0D5_NICVS</name>
<dbReference type="PANTHER" id="PTHR24096:SF422">
    <property type="entry name" value="BCDNA.GH02901"/>
    <property type="match status" value="1"/>
</dbReference>
<proteinExistence type="predicted"/>
<dbReference type="GeneID" id="108556424"/>
<dbReference type="Proteomes" id="UP000695000">
    <property type="component" value="Unplaced"/>
</dbReference>
<evidence type="ECO:0000256" key="2">
    <source>
        <dbReference type="ARBA" id="ARBA00023140"/>
    </source>
</evidence>
<dbReference type="Gene3D" id="3.30.300.30">
    <property type="match status" value="1"/>
</dbReference>
<dbReference type="InterPro" id="IPR045851">
    <property type="entry name" value="AMP-bd_C_sf"/>
</dbReference>
<dbReference type="PANTHER" id="PTHR24096">
    <property type="entry name" value="LONG-CHAIN-FATTY-ACID--COA LIGASE"/>
    <property type="match status" value="1"/>
</dbReference>
<dbReference type="InterPro" id="IPR025110">
    <property type="entry name" value="AMP-bd_C"/>
</dbReference>
<dbReference type="RefSeq" id="XP_017768035.1">
    <property type="nucleotide sequence ID" value="XM_017912546.1"/>
</dbReference>
<evidence type="ECO:0000259" key="3">
    <source>
        <dbReference type="Pfam" id="PF00501"/>
    </source>
</evidence>
<protein>
    <submittedName>
        <fullName evidence="6">Probable 4-coumarate--CoA ligase 3</fullName>
    </submittedName>
</protein>
<keyword evidence="5" id="KW-1185">Reference proteome</keyword>
<feature type="domain" description="AMP-dependent synthetase/ligase" evidence="3">
    <location>
        <begin position="56"/>
        <end position="426"/>
    </location>
</feature>
<sequence length="566" mass="62284">MALRTAVRKAVQKRGFAASHLRHLASSSNIITCPFPEIEIPTCSIPEYIFSKFGSYGNKVAFECGVTGRKYTFDELRVKSYNLNRALRKKLKLQKDDVVAVLLPNVPEFPIAVMGILLAGLRVTTMNPIYTQDEIKKQFADAGAKAMITLTELFPVVKVALTGKEIPIICINDQASSTTPTGAINFKEFADNSCDIEDIKLDDQNAVAVMPYSSGTTGLPKGVQLSHRNILANLSQFMSDDFTIMRLASGDFQEVVPAILPMFHIYGFTTICMAGMNNGGKTITLPKFTPESYLKLLAQHKATILFAVPPIVIFLYSHPAVKKELLENVHVLVSGAAPLGALDEQKFKDKIGQKVDVLQGYGLSEASPTVMMGARKHDPKPGSLGNIMPNTEVKIMPVGNPDGEALGPNQTGELYVKGPQVMLGYHNRPKETAETLVDGWLRTGDMFYYDENQTFFITDRIKELIKVKGFQVPPAELEEIIRDFPSVNDAAVIGIPHDIYGEVPRAYVVAKPDSKLDVAELNGFIDSKVAEYKRVRGGIVVTDCIPKNASGKILRRELKLQYQNGK</sequence>
<dbReference type="InterPro" id="IPR020845">
    <property type="entry name" value="AMP-binding_CS"/>
</dbReference>
<dbReference type="GO" id="GO:0016874">
    <property type="term" value="F:ligase activity"/>
    <property type="evidence" value="ECO:0007669"/>
    <property type="project" value="UniProtKB-KW"/>
</dbReference>
<organism evidence="5 6">
    <name type="scientific">Nicrophorus vespilloides</name>
    <name type="common">Boreal carrion beetle</name>
    <dbReference type="NCBI Taxonomy" id="110193"/>
    <lineage>
        <taxon>Eukaryota</taxon>
        <taxon>Metazoa</taxon>
        <taxon>Ecdysozoa</taxon>
        <taxon>Arthropoda</taxon>
        <taxon>Hexapoda</taxon>
        <taxon>Insecta</taxon>
        <taxon>Pterygota</taxon>
        <taxon>Neoptera</taxon>
        <taxon>Endopterygota</taxon>
        <taxon>Coleoptera</taxon>
        <taxon>Polyphaga</taxon>
        <taxon>Staphyliniformia</taxon>
        <taxon>Silphidae</taxon>
        <taxon>Nicrophorinae</taxon>
        <taxon>Nicrophorus</taxon>
    </lineage>
</organism>
<evidence type="ECO:0000259" key="4">
    <source>
        <dbReference type="Pfam" id="PF13193"/>
    </source>
</evidence>
<evidence type="ECO:0000256" key="1">
    <source>
        <dbReference type="ARBA" id="ARBA00004275"/>
    </source>
</evidence>
<comment type="subcellular location">
    <subcellularLocation>
        <location evidence="1">Peroxisome</location>
    </subcellularLocation>
</comment>
<reference evidence="6" key="1">
    <citation type="submission" date="2025-08" db="UniProtKB">
        <authorList>
            <consortium name="RefSeq"/>
        </authorList>
    </citation>
    <scope>IDENTIFICATION</scope>
    <source>
        <tissue evidence="6">Whole Larva</tissue>
    </source>
</reference>
<accession>A0ABM1M0D5</accession>
<dbReference type="InterPro" id="IPR042099">
    <property type="entry name" value="ANL_N_sf"/>
</dbReference>
<dbReference type="SUPFAM" id="SSF56801">
    <property type="entry name" value="Acetyl-CoA synthetase-like"/>
    <property type="match status" value="1"/>
</dbReference>
<evidence type="ECO:0000313" key="5">
    <source>
        <dbReference type="Proteomes" id="UP000695000"/>
    </source>
</evidence>
<keyword evidence="6" id="KW-0436">Ligase</keyword>
<gene>
    <name evidence="6" type="primary">LOC108556424</name>
</gene>
<dbReference type="CDD" id="cd05911">
    <property type="entry name" value="Firefly_Luc_like"/>
    <property type="match status" value="1"/>
</dbReference>
<dbReference type="Gene3D" id="3.40.50.12780">
    <property type="entry name" value="N-terminal domain of ligase-like"/>
    <property type="match status" value="1"/>
</dbReference>
<dbReference type="Pfam" id="PF00501">
    <property type="entry name" value="AMP-binding"/>
    <property type="match status" value="1"/>
</dbReference>
<evidence type="ECO:0000313" key="6">
    <source>
        <dbReference type="RefSeq" id="XP_017768035.1"/>
    </source>
</evidence>
<dbReference type="PROSITE" id="PS00455">
    <property type="entry name" value="AMP_BINDING"/>
    <property type="match status" value="1"/>
</dbReference>
<feature type="domain" description="AMP-binding enzyme C-terminal" evidence="4">
    <location>
        <begin position="476"/>
        <end position="552"/>
    </location>
</feature>
<keyword evidence="2" id="KW-0576">Peroxisome</keyword>